<reference evidence="2 3" key="1">
    <citation type="submission" date="2023-02" db="EMBL/GenBank/DDBJ databases">
        <title>Genome sequence of Sphingobacterium sp. KACC 22765.</title>
        <authorList>
            <person name="Kim S."/>
            <person name="Heo J."/>
            <person name="Kwon S.-W."/>
        </authorList>
    </citation>
    <scope>NUCLEOTIDE SEQUENCE [LARGE SCALE GENOMIC DNA]</scope>
    <source>
        <strain evidence="2 3">KACC 22765</strain>
    </source>
</reference>
<proteinExistence type="predicted"/>
<dbReference type="InterPro" id="IPR035163">
    <property type="entry name" value="Pom"/>
</dbReference>
<gene>
    <name evidence="2" type="ORF">PQ465_14125</name>
</gene>
<name>A0ABY7WJ81_9SPHI</name>
<keyword evidence="3" id="KW-1185">Reference proteome</keyword>
<dbReference type="Proteomes" id="UP001221558">
    <property type="component" value="Chromosome"/>
</dbReference>
<dbReference type="InterPro" id="IPR020080">
    <property type="entry name" value="OM_adhesin/peptidase_omptin"/>
</dbReference>
<evidence type="ECO:0000313" key="3">
    <source>
        <dbReference type="Proteomes" id="UP001221558"/>
    </source>
</evidence>
<dbReference type="Pfam" id="PF17251">
    <property type="entry name" value="Pom"/>
    <property type="match status" value="1"/>
</dbReference>
<dbReference type="InterPro" id="IPR053724">
    <property type="entry name" value="OMP_A26_sf"/>
</dbReference>
<dbReference type="SUPFAM" id="SSF69917">
    <property type="entry name" value="OMPT-like"/>
    <property type="match status" value="1"/>
</dbReference>
<dbReference type="Gene3D" id="2.40.128.90">
    <property type="entry name" value="OMPT-like"/>
    <property type="match status" value="1"/>
</dbReference>
<accession>A0ABY7WJ81</accession>
<sequence length="306" mass="34489">MSINKKRLKRGRLLHVFLTLLGTMGVFVLSAQDKKWTIEPRVGYATQDFNWSISGTESGTDPNVLSELIWEDLSAMSFNLHTSYQLSKRFSFSLAGRYEQIRSGSGNDSDYATNNRTGKYYNLDFKSDVGSGYDVTLTAHYVLPRLWKLRPRVLAGYGQLGQRLYLLGVAGDITATDLRSTYQTRWSGGHAGVELSYAIARFHLAAMYKIGLHDYQAKANWNLIERFEQPVSFRQYALGVTHDVHLHAAYVFNDHLSLVLAAEHTNGYTLPGLDVAYRSDGSRPRTRLNGANYTRYAATAGLRYAF</sequence>
<organism evidence="2 3">
    <name type="scientific">Sphingobacterium oryzagri</name>
    <dbReference type="NCBI Taxonomy" id="3025669"/>
    <lineage>
        <taxon>Bacteria</taxon>
        <taxon>Pseudomonadati</taxon>
        <taxon>Bacteroidota</taxon>
        <taxon>Sphingobacteriia</taxon>
        <taxon>Sphingobacteriales</taxon>
        <taxon>Sphingobacteriaceae</taxon>
        <taxon>Sphingobacterium</taxon>
    </lineage>
</organism>
<evidence type="ECO:0000313" key="2">
    <source>
        <dbReference type="EMBL" id="WDF67439.1"/>
    </source>
</evidence>
<dbReference type="EMBL" id="CP117880">
    <property type="protein sequence ID" value="WDF67439.1"/>
    <property type="molecule type" value="Genomic_DNA"/>
</dbReference>
<dbReference type="RefSeq" id="WP_274266168.1">
    <property type="nucleotide sequence ID" value="NZ_CP117880.1"/>
</dbReference>
<evidence type="ECO:0000259" key="1">
    <source>
        <dbReference type="Pfam" id="PF17251"/>
    </source>
</evidence>
<feature type="domain" description="Protochlamydia outer membrane protein" evidence="1">
    <location>
        <begin position="41"/>
        <end position="306"/>
    </location>
</feature>
<protein>
    <recommendedName>
        <fullName evidence="1">Protochlamydia outer membrane protein domain-containing protein</fullName>
    </recommendedName>
</protein>